<protein>
    <submittedName>
        <fullName evidence="12">Alpha-glucan water dikinase 2</fullName>
    </submittedName>
</protein>
<feature type="region of interest" description="Disordered" evidence="9">
    <location>
        <begin position="581"/>
        <end position="721"/>
    </location>
</feature>
<dbReference type="GO" id="GO:0016301">
    <property type="term" value="F:kinase activity"/>
    <property type="evidence" value="ECO:0007669"/>
    <property type="project" value="UniProtKB-KW"/>
</dbReference>
<evidence type="ECO:0000256" key="1">
    <source>
        <dbReference type="ARBA" id="ARBA00001946"/>
    </source>
</evidence>
<keyword evidence="13" id="KW-1185">Reference proteome</keyword>
<keyword evidence="10" id="KW-1133">Transmembrane helix</keyword>
<feature type="compositionally biased region" description="Acidic residues" evidence="9">
    <location>
        <begin position="701"/>
        <end position="710"/>
    </location>
</feature>
<evidence type="ECO:0000256" key="10">
    <source>
        <dbReference type="SAM" id="Phobius"/>
    </source>
</evidence>
<feature type="domain" description="C2H2-type" evidence="11">
    <location>
        <begin position="3565"/>
        <end position="3593"/>
    </location>
</feature>
<keyword evidence="6" id="KW-0067">ATP-binding</keyword>
<name>A0A1Q9EKI6_SYMMI</name>
<evidence type="ECO:0000256" key="7">
    <source>
        <dbReference type="ARBA" id="ARBA00022842"/>
    </source>
</evidence>
<keyword evidence="7" id="KW-0460">Magnesium</keyword>
<evidence type="ECO:0000256" key="8">
    <source>
        <dbReference type="PROSITE-ProRule" id="PRU00042"/>
    </source>
</evidence>
<evidence type="ECO:0000313" key="12">
    <source>
        <dbReference type="EMBL" id="OLQ07949.1"/>
    </source>
</evidence>
<keyword evidence="10" id="KW-0812">Transmembrane</keyword>
<dbReference type="OrthoDB" id="425424at2759"/>
<evidence type="ECO:0000256" key="3">
    <source>
        <dbReference type="ARBA" id="ARBA00022723"/>
    </source>
</evidence>
<feature type="compositionally biased region" description="Low complexity" evidence="9">
    <location>
        <begin position="1588"/>
        <end position="1601"/>
    </location>
</feature>
<dbReference type="Pfam" id="PF22973">
    <property type="entry name" value="GWD1_pHisD"/>
    <property type="match status" value="1"/>
</dbReference>
<dbReference type="InterPro" id="IPR013087">
    <property type="entry name" value="Znf_C2H2_type"/>
</dbReference>
<comment type="cofactor">
    <cofactor evidence="1">
        <name>Mg(2+)</name>
        <dbReference type="ChEBI" id="CHEBI:18420"/>
    </cofactor>
</comment>
<feature type="region of interest" description="Disordered" evidence="9">
    <location>
        <begin position="1163"/>
        <end position="1215"/>
    </location>
</feature>
<dbReference type="GO" id="GO:0008270">
    <property type="term" value="F:zinc ion binding"/>
    <property type="evidence" value="ECO:0007669"/>
    <property type="project" value="UniProtKB-KW"/>
</dbReference>
<keyword evidence="10" id="KW-0472">Membrane</keyword>
<reference evidence="12 13" key="1">
    <citation type="submission" date="2016-02" db="EMBL/GenBank/DDBJ databases">
        <title>Genome analysis of coral dinoflagellate symbionts highlights evolutionary adaptations to a symbiotic lifestyle.</title>
        <authorList>
            <person name="Aranda M."/>
            <person name="Li Y."/>
            <person name="Liew Y.J."/>
            <person name="Baumgarten S."/>
            <person name="Simakov O."/>
            <person name="Wilson M."/>
            <person name="Piel J."/>
            <person name="Ashoor H."/>
            <person name="Bougouffa S."/>
            <person name="Bajic V.B."/>
            <person name="Ryu T."/>
            <person name="Ravasi T."/>
            <person name="Bayer T."/>
            <person name="Micklem G."/>
            <person name="Kim H."/>
            <person name="Bhak J."/>
            <person name="Lajeunesse T.C."/>
            <person name="Voolstra C.R."/>
        </authorList>
    </citation>
    <scope>NUCLEOTIDE SEQUENCE [LARGE SCALE GENOMIC DNA]</scope>
    <source>
        <strain evidence="12 13">CCMP2467</strain>
    </source>
</reference>
<keyword evidence="8" id="KW-0862">Zinc</keyword>
<dbReference type="InterPro" id="IPR036397">
    <property type="entry name" value="RNaseH_sf"/>
</dbReference>
<evidence type="ECO:0000256" key="9">
    <source>
        <dbReference type="SAM" id="MobiDB-lite"/>
    </source>
</evidence>
<evidence type="ECO:0000256" key="6">
    <source>
        <dbReference type="ARBA" id="ARBA00022840"/>
    </source>
</evidence>
<dbReference type="PANTHER" id="PTHR46999:SF2">
    <property type="entry name" value="CARBOHYDRATE-BINDING MODULE FAMILY 45 PROTEIN"/>
    <property type="match status" value="1"/>
</dbReference>
<dbReference type="PROSITE" id="PS50157">
    <property type="entry name" value="ZINC_FINGER_C2H2_2"/>
    <property type="match status" value="1"/>
</dbReference>
<comment type="caution">
    <text evidence="12">The sequence shown here is derived from an EMBL/GenBank/DDBJ whole genome shotgun (WGS) entry which is preliminary data.</text>
</comment>
<sequence length="4199" mass="455961">MLIVQQVTFRSFGVDLAGDLYLPEAFDATKVYKAIVGASPFPQVKDQIPATYGPEMAARGFVYLGFGYLGMGYSPALPGEFKQSRYMFRLIENTWDAVSFLGTLPFVGEIYGLGVCQGGSIIASAAVTDHRIKKIAMVSGMMAADAFQWTNRDQVNQQIAAANASKQKMYEGGEPDYVTPIGLNDEQSREDFVAAMAGINPMAGETHDYYGRDGVKGPMAVPNFTNMHIGDQGMQSLFSIGEAYADKIVQPSLTIYSKAAWTAVCSTEFVSKLTNEHEELAFDEFSHVDFYYKPEAVKASTADGVMRVLQECADRLLEDRFQISGVEIRKRRLASLDSSSESIQALLTTGGHHGVCHRTAKALLMGKTDRRPWRDNKDVHAESWQRPPSSGKWDYWPGSWKASPKARARFPSYDRDWHDQQITVIKEERVPGTATDEESVAKPVQQAVNALRKAEARMARICREQKEKATRWAAYQREVKAAFVEEEKRHGQAQERLAGELHEAQQQQAVAKQALAQTMEAIFGSAMEVSKDSSGPPPPTSETWDRMFGTTGTTSPQAALDPDLMELLRMYKNGQLPGFTGRLDTARAETSGPTQAQAGWPTGADMPQDPVPPAYRAPSHPRPAPYLPSSPSLQTVAMDNTGGVHLGRPGPGSGNTVRPPPPTPTAPVGGPTNPGPPEPPQAPLGTAAYDGGEASRQEPGFVEDDDEELDQEKPDRGRFRSSVFSAGMTRLRDHAVGQCRRDSYLASRPWCPGLSKVWFFILGFQTLPVLVGAVPAELPLLVRHATGLVALLPDRMPSSDRAEEPASPPPASRWVYTRVAEAADTPPGVIAMPKHCILFQAGHSVRHFLAHLRAPFTRSAIMQEALDYYPELRDHWVLLETVPQVAEGAASLIAVPSWTQAADRAIFLLDFSAYNGPVFAWFDWSYVNRTSLASIARVYAQTPWEVFYGNRDVPLGPEEAVTASPGHVFRFQPKGTMQLSRPLLSNMLQDMSLWQDAPPAVPRERLACDWCVMMSHVTRVIPHIGYSRSEIQAQAAVALDSDLNDLIFGYPKPHSPLNDLVFRGTLMRGVFAAVPRSASGARVGIFAFVDPRAIGLNPTFLHVAEGDLHISHVLGILGFRVPTGFQLQVSGVPFSEQIAQVSDECTLELSVVPVARAIPAPLQLSASPGPGQRDLASAGAERNGAHGAHAATRIWPRAFRRDDPPPPDPEAHLNLATGDSDEEELAVDGEAFIDASFLIFAPRFQPELVRLVLQAPCDVDTALRALSDTQNSAFDLSFDCLLPAVPQPDTAFGSVLAVPPWDRRGSHVLVDSRQVDGRLFALSFHGRLSRAAFLVKAGFKQMHGLEVYLHGRVLDHRDWYQFLAGDTVFVRQTAVPLPPPVALADMLRDRHDWHYPCPSFEGPHLVAFLLLTDEGSRVVAIDPDEVSTTAAFRAEVERILGYDRRNTAVCPIQPRLVDLSVLGQRCKSVVAVTQIVLNPPPSTLQASPPLHVVFLDARLLLKDISWVVAAEGLIEIPAVLECFQQDAPFGFSVEATGVPTEILDGSDYFRAPHGSCVRLTYVQDSSAVGSSDGNTDGGLVLDQDETTGSSSDGEPSASSSEAEPRPGDAQLEPCQRERSRSRTRPGANRSTKTGIWMAGLAAVHAASAVPASSTATLSPTASVLLDRAAVEQADFCLWCAIVSFGLLLLVGLLLSAALRRHRLLQEPRGDTASSQAHLDTLRSFVPILGGPWHPRLPYDLGHLVEPDIDDQEAQAAGIREEVRTVQCLILTYDFTPNVHSVDLPLPTTTEDLVQAGIAVWIGPDLQLLPPGHRTHVFPGMLVLFLPEETEPPVLLSLGQLLLLRHVWGNGTTLTPPDFGPAYCLAGRGQGQLMLADLHNPARYRRQISEVTGACLHRMRIFAGDPRPLDVALHGVPCHTVVAVGERRRTTRPEVWHMAIFDCRFLERGWCAAYVVNGVLNLGSILDDFNNDAPLGWRTILLGDYPQSGLLPARPGQVFVLAYTAQEGGGATVTGEDGAAAPTSAASNEVQPLSDTGIGDPEAGPTLQHLTADDAEVPIAHRLPFFVLMPEYVPEVVVVQTSLPVTTEQACALVDAERDAHNQHRFPRLLSPQLQPALDTPCLLAVPDWTFTGVPILIVSFVLPFRLFTVVVPPIIFVGDVLHLAKIVSFVLPFRLFTVVVPPIIFVGDVLHLAKIETHDVSVFVGDLPWASPLSDRLHVQAGTLFTVFPEGAPVVPPLPLSTMLASIEGWRSTPLALGHLSLPETDLTFLPTTPAVRLLPGVLYALDARPILLELQWAYETDAVTRIQIPLTLAAPQFPPLSSCPARVLAISNPAPMWRCIGLMLSVRFFLRPAQAVRPELEEAPADIDVQLGPTLLEEAIRCPDSEAFFLSRTLLEVLVDYFSPPAPSSCQKCPAPPSPSLPVQVSLCERLPLTAHQESVLKLESLVPAETPPPSPDWLDTDLGPLLRDPLVPPHKRRLFEAVQFSNQVPTHTPCTRLLVFSDGSTGVATAASGNCAAGAWALSVWLETDSGLYLVGHAAGTTRPPHDLYNLGERDDSPLTCELLGLAWGLIWVIEYAAAYSMPVVCLYDCTAAGHGTFAVARIPAGSQDPAAALATFTMYLRQLAAQRVLLSHEHVKGHSGQLGNELCDELAKHCRRRPPASDQVMLPEWPARVFAHPLKSWMWLAASGSSDLPTLFAFESEALRMQSSPLPTLSDPSMGFVAAPSSSEPVQLSCTFMSYNVLSLYDPHSSGKGPRGPGMRVVAKRDILKQQVTQLGVLFLGLQETRLPSSEVLPDKDFIMLHSSSDPQGHHGVALWVAKRVSYAVVADEPRFLQREHLTVTGLSPRWKCGFHPLSNTVTGGLVPPGLRRQDTDIVLTTRYKCTRITIQYSCESGCMYPLPRLLLGFAAFLHAARHTSFSPQAIVLYDRWVRQARQALAGASGRLRQVGLQLRAAVRQDRAQYLAGLVENISFSDIRDPKHLYRAVRKAFPSAASKRRRAFTPLPAVADKDGVLAADVKAQRALWREHFASLESGELLPPGGYAQALMNQKAANVLQTPCFDLAVVPTLTNVEQSVLGLKNGKACGQAFLACKNPSNFEVFQAFCHASARPWALLFFDVKSAFYRVVRQLLLPVGDSDRALLELFHRLRLPPAALSELKAHLEGLATVPDSGCGEHLQRVATDVLQGTWFRLDKDVALTLTHCGTRPGDGLADLFFGFAFSAYLRAADEALLVAGLATPMPVPRDTEPWELSVPGTLSCGSWADDFVHMHSQPEVVGLGRAINKSPRYQEKDELWPRHPTGASSLLTITSAVSGNTHCLPIVSAYCHLGGIVTATLTPAPDIGLRHALAANGVRSLGRRLFSAQKIPLSTRRALLRSLVLSKFVFGSSTIRFGAALHSRSWAKHYVALWRALIPRTKDAHQPHAYTVLRTAAAPSPPLALALARSVLLRQMARHGPHTLLRLLWVQWEVDPAGSWLGSVASDVSHASLYLPVARVLQASPCPLKALLEAVWDDPGWWTRQLKHATKIWLADLESWAAQPSSVPEPVVAHPDPPAGSSDNGQFFPCEFCGALFPLRKHLTVHLARRHEVISPTRLLAHGPTCVACLRHYHTVVRLQNHLKRSGACLYRSACLLPPLDIAAVREVELQDKAHKKRVLHGHWEDFVAPLAPCLAQGPQQLTASERVEVEGEEIADIEAYVDGRSTEGAGDPTDDIPAGITAILLPAGQAVDTLSHVAIRARNQQETPGSKRIRKFLTKVLLASCDEEAPSQATLAELRRLAGTPLRLQVSASGDVTWEKVESCCCSFKGRRTANESFRGGDERTNTPGGAVRETMQKPPKPPGIVLPSADFTKNSRSIGGKSLHLAELAAASGGFAVPNSATVPYGANHGLLEELEEILAEGALEEARQFLVDELAGAGPIGPGRLEGSALPGLGLKVDGSRSGEQEADEGSKLFESVPDSALYLAVRRGCKVFGVWILKRCLKDTAVVVFLGDLWVIDEPYAFVIHTQSPLPGAAKGEQLAGMNPALVPGLFQVELCVGLGVSNSPGRALSASVGDGGASITIHVFPSKPEGVFAPEGGTIIFRSDSNGEALEVLNSAARDLEGFAGAGLYDSVTVQSCEHRTINYAAEPLFFDAGFRSKLLKSLFELGRKIEANFAGQPQAEEEDLGTMPVVSERTPEISHILLGGRKAGSDVNCCAK</sequence>
<gene>
    <name evidence="12" type="primary">GWD2</name>
    <name evidence="12" type="ORF">AK812_SmicGene8578</name>
</gene>
<dbReference type="Gene3D" id="1.10.10.800">
    <property type="match status" value="1"/>
</dbReference>
<keyword evidence="8" id="KW-0863">Zinc-finger</keyword>
<dbReference type="PANTHER" id="PTHR46999">
    <property type="entry name" value="ALPHA-GLUCAN WATER DIKINASE 1, CHLOROPLASTIC-RELATED"/>
    <property type="match status" value="1"/>
</dbReference>
<accession>A0A1Q9EKI6</accession>
<dbReference type="Proteomes" id="UP000186817">
    <property type="component" value="Unassembled WGS sequence"/>
</dbReference>
<dbReference type="EMBL" id="LSRX01000128">
    <property type="protein sequence ID" value="OLQ07949.1"/>
    <property type="molecule type" value="Genomic_DNA"/>
</dbReference>
<dbReference type="SUPFAM" id="SSF53474">
    <property type="entry name" value="alpha/beta-Hydrolases"/>
    <property type="match status" value="1"/>
</dbReference>
<organism evidence="12 13">
    <name type="scientific">Symbiodinium microadriaticum</name>
    <name type="common">Dinoflagellate</name>
    <name type="synonym">Zooxanthella microadriatica</name>
    <dbReference type="NCBI Taxonomy" id="2951"/>
    <lineage>
        <taxon>Eukaryota</taxon>
        <taxon>Sar</taxon>
        <taxon>Alveolata</taxon>
        <taxon>Dinophyceae</taxon>
        <taxon>Suessiales</taxon>
        <taxon>Symbiodiniaceae</taxon>
        <taxon>Symbiodinium</taxon>
    </lineage>
</organism>
<feature type="compositionally biased region" description="Polar residues" evidence="9">
    <location>
        <begin position="2023"/>
        <end position="2033"/>
    </location>
</feature>
<feature type="region of interest" description="Disordered" evidence="9">
    <location>
        <begin position="3815"/>
        <end position="3841"/>
    </location>
</feature>
<feature type="compositionally biased region" description="Polar residues" evidence="9">
    <location>
        <begin position="629"/>
        <end position="638"/>
    </location>
</feature>
<dbReference type="Gene3D" id="3.30.420.10">
    <property type="entry name" value="Ribonuclease H-like superfamily/Ribonuclease H"/>
    <property type="match status" value="1"/>
</dbReference>
<keyword evidence="4" id="KW-0547">Nucleotide-binding</keyword>
<dbReference type="SUPFAM" id="SSF53098">
    <property type="entry name" value="Ribonuclease H-like"/>
    <property type="match status" value="1"/>
</dbReference>
<evidence type="ECO:0000256" key="2">
    <source>
        <dbReference type="ARBA" id="ARBA00022679"/>
    </source>
</evidence>
<feature type="compositionally biased region" description="Pro residues" evidence="9">
    <location>
        <begin position="609"/>
        <end position="628"/>
    </location>
</feature>
<dbReference type="GO" id="GO:0005524">
    <property type="term" value="F:ATP binding"/>
    <property type="evidence" value="ECO:0007669"/>
    <property type="project" value="UniProtKB-KW"/>
</dbReference>
<feature type="region of interest" description="Disordered" evidence="9">
    <location>
        <begin position="1567"/>
        <end position="1630"/>
    </location>
</feature>
<evidence type="ECO:0000259" key="11">
    <source>
        <dbReference type="PROSITE" id="PS50157"/>
    </source>
</evidence>
<dbReference type="GO" id="GO:0003676">
    <property type="term" value="F:nucleic acid binding"/>
    <property type="evidence" value="ECO:0007669"/>
    <property type="project" value="InterPro"/>
</dbReference>
<dbReference type="InterPro" id="IPR029058">
    <property type="entry name" value="AB_hydrolase_fold"/>
</dbReference>
<proteinExistence type="predicted"/>
<dbReference type="InterPro" id="IPR054481">
    <property type="entry name" value="GWD1_pHisD"/>
</dbReference>
<keyword evidence="5 12" id="KW-0418">Kinase</keyword>
<feature type="region of interest" description="Disordered" evidence="9">
    <location>
        <begin position="2013"/>
        <end position="2046"/>
    </location>
</feature>
<feature type="compositionally biased region" description="Pro residues" evidence="9">
    <location>
        <begin position="673"/>
        <end position="682"/>
    </location>
</feature>
<dbReference type="InterPro" id="IPR012337">
    <property type="entry name" value="RNaseH-like_sf"/>
</dbReference>
<keyword evidence="2" id="KW-0808">Transferase</keyword>
<evidence type="ECO:0000256" key="5">
    <source>
        <dbReference type="ARBA" id="ARBA00022777"/>
    </source>
</evidence>
<evidence type="ECO:0000313" key="13">
    <source>
        <dbReference type="Proteomes" id="UP000186817"/>
    </source>
</evidence>
<feature type="transmembrane region" description="Helical" evidence="10">
    <location>
        <begin position="1675"/>
        <end position="1698"/>
    </location>
</feature>
<dbReference type="Gene3D" id="3.40.50.1820">
    <property type="entry name" value="alpha/beta hydrolase"/>
    <property type="match status" value="1"/>
</dbReference>
<evidence type="ECO:0000256" key="4">
    <source>
        <dbReference type="ARBA" id="ARBA00022741"/>
    </source>
</evidence>
<dbReference type="PROSITE" id="PS00028">
    <property type="entry name" value="ZINC_FINGER_C2H2_1"/>
    <property type="match status" value="1"/>
</dbReference>
<keyword evidence="3" id="KW-0479">Metal-binding</keyword>